<evidence type="ECO:0000313" key="1">
    <source>
        <dbReference type="EMBL" id="CED93537.1"/>
    </source>
</evidence>
<proteinExistence type="predicted"/>
<accession>A0A1V1I092</accession>
<dbReference type="AlphaFoldDB" id="A0A1V1I092"/>
<name>A0A1V1I092_9FIRM</name>
<gene>
    <name evidence="1" type="ORF">CRIB_785</name>
</gene>
<organism evidence="1 2">
    <name type="scientific">Romboutsia ilealis</name>
    <dbReference type="NCBI Taxonomy" id="1115758"/>
    <lineage>
        <taxon>Bacteria</taxon>
        <taxon>Bacillati</taxon>
        <taxon>Bacillota</taxon>
        <taxon>Clostridia</taxon>
        <taxon>Peptostreptococcales</taxon>
        <taxon>Peptostreptococcaceae</taxon>
        <taxon>Romboutsia</taxon>
    </lineage>
</organism>
<protein>
    <submittedName>
        <fullName evidence="1">Uncharacterized protein</fullName>
    </submittedName>
</protein>
<dbReference type="Proteomes" id="UP000245622">
    <property type="component" value="Chromosome 1"/>
</dbReference>
<dbReference type="KEGG" id="ril:CRIB_785"/>
<evidence type="ECO:0000313" key="2">
    <source>
        <dbReference type="Proteomes" id="UP000245622"/>
    </source>
</evidence>
<keyword evidence="2" id="KW-1185">Reference proteome</keyword>
<reference evidence="1 2" key="1">
    <citation type="submission" date="2014-04" db="EMBL/GenBank/DDBJ databases">
        <authorList>
            <person name="Hornung B.V."/>
        </authorList>
    </citation>
    <scope>NUCLEOTIDE SEQUENCE [LARGE SCALE GENOMIC DNA]</scope>
    <source>
        <strain evidence="1 2">CRIB</strain>
    </source>
</reference>
<sequence length="66" mass="7818">MHELAISLLNQYVEIYTYLTQDKLYGEIIAATPYEIILLRRHIDKASNKNYTLYIPLNSIIYIKKL</sequence>
<dbReference type="EMBL" id="LN555523">
    <property type="protein sequence ID" value="CED93537.1"/>
    <property type="molecule type" value="Genomic_DNA"/>
</dbReference>